<evidence type="ECO:0008006" key="4">
    <source>
        <dbReference type="Google" id="ProtNLM"/>
    </source>
</evidence>
<accession>A0ABS8ZWA5</accession>
<dbReference type="Proteomes" id="UP001521150">
    <property type="component" value="Unassembled WGS sequence"/>
</dbReference>
<evidence type="ECO:0000256" key="1">
    <source>
        <dbReference type="SAM" id="MobiDB-lite"/>
    </source>
</evidence>
<protein>
    <recommendedName>
        <fullName evidence="4">Prokaryotic ubiquitin-like protein UBact</fullName>
    </recommendedName>
</protein>
<proteinExistence type="predicted"/>
<evidence type="ECO:0000313" key="2">
    <source>
        <dbReference type="EMBL" id="MCE7011859.1"/>
    </source>
</evidence>
<feature type="compositionally biased region" description="Basic and acidic residues" evidence="1">
    <location>
        <begin position="28"/>
        <end position="42"/>
    </location>
</feature>
<feature type="region of interest" description="Disordered" evidence="1">
    <location>
        <begin position="1"/>
        <end position="54"/>
    </location>
</feature>
<feature type="compositionally biased region" description="Acidic residues" evidence="1">
    <location>
        <begin position="43"/>
        <end position="54"/>
    </location>
</feature>
<comment type="caution">
    <text evidence="2">The sequence shown here is derived from an EMBL/GenBank/DDBJ whole genome shotgun (WGS) entry which is preliminary data.</text>
</comment>
<dbReference type="RefSeq" id="WP_233734639.1">
    <property type="nucleotide sequence ID" value="NZ_JAJVCN010000005.1"/>
</dbReference>
<keyword evidence="3" id="KW-1185">Reference proteome</keyword>
<dbReference type="EMBL" id="JAJVCN010000005">
    <property type="protein sequence ID" value="MCE7011859.1"/>
    <property type="molecule type" value="Genomic_DNA"/>
</dbReference>
<evidence type="ECO:0000313" key="3">
    <source>
        <dbReference type="Proteomes" id="UP001521150"/>
    </source>
</evidence>
<organism evidence="2 3">
    <name type="scientific">Kibdelosporangium philippinense</name>
    <dbReference type="NCBI Taxonomy" id="211113"/>
    <lineage>
        <taxon>Bacteria</taxon>
        <taxon>Bacillati</taxon>
        <taxon>Actinomycetota</taxon>
        <taxon>Actinomycetes</taxon>
        <taxon>Pseudonocardiales</taxon>
        <taxon>Pseudonocardiaceae</taxon>
        <taxon>Kibdelosporangium</taxon>
    </lineage>
</organism>
<sequence length="54" mass="6063">MTEQDKATPITTDPPHSPGTPEVPDLDVDAKKLMRKVNREYDEHVDDEGKEQTG</sequence>
<name>A0ABS8ZWA5_9PSEU</name>
<gene>
    <name evidence="2" type="ORF">LWC34_54960</name>
</gene>
<reference evidence="2 3" key="1">
    <citation type="submission" date="2021-12" db="EMBL/GenBank/DDBJ databases">
        <title>Genome sequence of Kibdelosporangium philippinense ATCC 49844.</title>
        <authorList>
            <person name="Fedorov E.A."/>
            <person name="Omeragic M."/>
            <person name="Shalygina K.F."/>
            <person name="Maclea K.S."/>
        </authorList>
    </citation>
    <scope>NUCLEOTIDE SEQUENCE [LARGE SCALE GENOMIC DNA]</scope>
    <source>
        <strain evidence="2 3">ATCC 49844</strain>
    </source>
</reference>